<evidence type="ECO:0000313" key="2">
    <source>
        <dbReference type="Proteomes" id="UP000254340"/>
    </source>
</evidence>
<accession>A0A377XI25</accession>
<dbReference type="AlphaFoldDB" id="A0A377XI25"/>
<dbReference type="GO" id="GO:0008483">
    <property type="term" value="F:transaminase activity"/>
    <property type="evidence" value="ECO:0007669"/>
    <property type="project" value="UniProtKB-KW"/>
</dbReference>
<protein>
    <submittedName>
        <fullName evidence="1">Valine-pyruvate aminotransferase</fullName>
    </submittedName>
</protein>
<dbReference type="InterPro" id="IPR015422">
    <property type="entry name" value="PyrdxlP-dep_Trfase_small"/>
</dbReference>
<reference evidence="1 2" key="1">
    <citation type="submission" date="2018-06" db="EMBL/GenBank/DDBJ databases">
        <authorList>
            <consortium name="Pathogen Informatics"/>
            <person name="Doyle S."/>
        </authorList>
    </citation>
    <scope>NUCLEOTIDE SEQUENCE [LARGE SCALE GENOMIC DNA]</scope>
    <source>
        <strain evidence="1 2">NCTC5047</strain>
    </source>
</reference>
<keyword evidence="1" id="KW-0032">Aminotransferase</keyword>
<sequence length="54" mass="6114">MVPGDYFFPGLDKPVAAHPPVVMRMNYVPDPQKIEAGVKILAEEVEFAWREQEA</sequence>
<gene>
    <name evidence="1" type="ORF">NCTC5047_03457</name>
</gene>
<dbReference type="EMBL" id="UGLH01000006">
    <property type="protein sequence ID" value="STT82490.1"/>
    <property type="molecule type" value="Genomic_DNA"/>
</dbReference>
<keyword evidence="1" id="KW-0670">Pyruvate</keyword>
<proteinExistence type="predicted"/>
<organism evidence="1 2">
    <name type="scientific">Klebsiella pneumoniae</name>
    <dbReference type="NCBI Taxonomy" id="573"/>
    <lineage>
        <taxon>Bacteria</taxon>
        <taxon>Pseudomonadati</taxon>
        <taxon>Pseudomonadota</taxon>
        <taxon>Gammaproteobacteria</taxon>
        <taxon>Enterobacterales</taxon>
        <taxon>Enterobacteriaceae</taxon>
        <taxon>Klebsiella/Raoultella group</taxon>
        <taxon>Klebsiella</taxon>
        <taxon>Klebsiella pneumoniae complex</taxon>
    </lineage>
</organism>
<dbReference type="Proteomes" id="UP000254340">
    <property type="component" value="Unassembled WGS sequence"/>
</dbReference>
<keyword evidence="1" id="KW-0808">Transferase</keyword>
<evidence type="ECO:0000313" key="1">
    <source>
        <dbReference type="EMBL" id="STT82490.1"/>
    </source>
</evidence>
<dbReference type="Gene3D" id="3.90.1150.10">
    <property type="entry name" value="Aspartate Aminotransferase, domain 1"/>
    <property type="match status" value="1"/>
</dbReference>
<name>A0A377XI25_KLEPN</name>